<evidence type="ECO:0000313" key="9">
    <source>
        <dbReference type="Proteomes" id="UP000294743"/>
    </source>
</evidence>
<dbReference type="RefSeq" id="WP_134171322.1">
    <property type="nucleotide sequence ID" value="NZ_SODD01000060.1"/>
</dbReference>
<feature type="transmembrane region" description="Helical" evidence="6">
    <location>
        <begin position="150"/>
        <end position="177"/>
    </location>
</feature>
<dbReference type="InterPro" id="IPR003740">
    <property type="entry name" value="YitT"/>
</dbReference>
<proteinExistence type="predicted"/>
<keyword evidence="4 6" id="KW-1133">Transmembrane helix</keyword>
<keyword evidence="2" id="KW-1003">Cell membrane</keyword>
<keyword evidence="3 6" id="KW-0812">Transmembrane</keyword>
<evidence type="ECO:0000256" key="5">
    <source>
        <dbReference type="ARBA" id="ARBA00023136"/>
    </source>
</evidence>
<accession>A0A4R7ZFI5</accession>
<feature type="transmembrane region" description="Helical" evidence="6">
    <location>
        <begin position="53"/>
        <end position="71"/>
    </location>
</feature>
<comment type="subcellular location">
    <subcellularLocation>
        <location evidence="1">Cell membrane</location>
        <topology evidence="1">Multi-pass membrane protein</topology>
    </subcellularLocation>
</comment>
<feature type="transmembrane region" description="Helical" evidence="6">
    <location>
        <begin position="78"/>
        <end position="96"/>
    </location>
</feature>
<dbReference type="EMBL" id="SODD01000060">
    <property type="protein sequence ID" value="TDW09485.1"/>
    <property type="molecule type" value="Genomic_DNA"/>
</dbReference>
<name>A0A4R7ZFI5_9FIRM</name>
<evidence type="ECO:0000256" key="1">
    <source>
        <dbReference type="ARBA" id="ARBA00004651"/>
    </source>
</evidence>
<organism evidence="8 9">
    <name type="scientific">Breznakia blatticola</name>
    <dbReference type="NCBI Taxonomy" id="1754012"/>
    <lineage>
        <taxon>Bacteria</taxon>
        <taxon>Bacillati</taxon>
        <taxon>Bacillota</taxon>
        <taxon>Erysipelotrichia</taxon>
        <taxon>Erysipelotrichales</taxon>
        <taxon>Erysipelotrichaceae</taxon>
        <taxon>Breznakia</taxon>
    </lineage>
</organism>
<evidence type="ECO:0000256" key="3">
    <source>
        <dbReference type="ARBA" id="ARBA00022692"/>
    </source>
</evidence>
<dbReference type="InterPro" id="IPR051461">
    <property type="entry name" value="UPF0750_membrane"/>
</dbReference>
<evidence type="ECO:0000259" key="7">
    <source>
        <dbReference type="Pfam" id="PF10035"/>
    </source>
</evidence>
<dbReference type="AlphaFoldDB" id="A0A4R7ZFI5"/>
<dbReference type="GO" id="GO:0005886">
    <property type="term" value="C:plasma membrane"/>
    <property type="evidence" value="ECO:0007669"/>
    <property type="project" value="UniProtKB-SubCell"/>
</dbReference>
<dbReference type="Pfam" id="PF02588">
    <property type="entry name" value="YitT_membrane"/>
    <property type="match status" value="1"/>
</dbReference>
<dbReference type="InterPro" id="IPR019264">
    <property type="entry name" value="DUF2179"/>
</dbReference>
<dbReference type="Pfam" id="PF10035">
    <property type="entry name" value="DUF2179"/>
    <property type="match status" value="1"/>
</dbReference>
<evidence type="ECO:0000256" key="6">
    <source>
        <dbReference type="SAM" id="Phobius"/>
    </source>
</evidence>
<dbReference type="Gene3D" id="3.30.70.120">
    <property type="match status" value="1"/>
</dbReference>
<dbReference type="CDD" id="cd16380">
    <property type="entry name" value="YitT_C"/>
    <property type="match status" value="1"/>
</dbReference>
<feature type="domain" description="DUF2179" evidence="7">
    <location>
        <begin position="217"/>
        <end position="271"/>
    </location>
</feature>
<evidence type="ECO:0000256" key="4">
    <source>
        <dbReference type="ARBA" id="ARBA00022989"/>
    </source>
</evidence>
<comment type="caution">
    <text evidence="8">The sequence shown here is derived from an EMBL/GenBank/DDBJ whole genome shotgun (WGS) entry which is preliminary data.</text>
</comment>
<gene>
    <name evidence="8" type="ORF">EDD63_1607</name>
</gene>
<feature type="transmembrane region" description="Helical" evidence="6">
    <location>
        <begin position="7"/>
        <end position="27"/>
    </location>
</feature>
<evidence type="ECO:0000313" key="8">
    <source>
        <dbReference type="EMBL" id="TDW09485.1"/>
    </source>
</evidence>
<keyword evidence="9" id="KW-1185">Reference proteome</keyword>
<dbReference type="PANTHER" id="PTHR33545:SF9">
    <property type="entry name" value="UPF0750 MEMBRANE PROTEIN YITE"/>
    <property type="match status" value="1"/>
</dbReference>
<evidence type="ECO:0000256" key="2">
    <source>
        <dbReference type="ARBA" id="ARBA00022475"/>
    </source>
</evidence>
<dbReference type="PANTHER" id="PTHR33545">
    <property type="entry name" value="UPF0750 MEMBRANE PROTEIN YITT-RELATED"/>
    <property type="match status" value="1"/>
</dbReference>
<sequence>MRKNIVNTLWIIVGNFVLVIGVTAFLLPHNILSGGITGFAVASESIFNVEKEYIINGCILTAFVLGVIILGKQFALKTVVSSIVYPILLMIIKPWMPFIAVDEAVASLYGGMICGIGLGIVMRCGASTGGMDVFSLILNKLFHIKISHAVLLLDTCVALLGFFTCGIASVLIGYIAILSTSFMVNKVLNFDTHQKAVKIISDKHEIINAQIHKEIHRGTTIETVNGGYTGESKTVIYCVVKADQYTKLIQLVDEIDNHAFIVTTNAVEAKGEGFDYIYSKT</sequence>
<dbReference type="PIRSF" id="PIRSF006483">
    <property type="entry name" value="Membrane_protein_YitT"/>
    <property type="match status" value="1"/>
</dbReference>
<reference evidence="8 9" key="1">
    <citation type="submission" date="2019-03" db="EMBL/GenBank/DDBJ databases">
        <title>Genomic Encyclopedia of Type Strains, Phase IV (KMG-IV): sequencing the most valuable type-strain genomes for metagenomic binning, comparative biology and taxonomic classification.</title>
        <authorList>
            <person name="Goeker M."/>
        </authorList>
    </citation>
    <scope>NUCLEOTIDE SEQUENCE [LARGE SCALE GENOMIC DNA]</scope>
    <source>
        <strain evidence="8 9">DSM 28867</strain>
    </source>
</reference>
<dbReference type="OrthoDB" id="1758221at2"/>
<keyword evidence="5 6" id="KW-0472">Membrane</keyword>
<dbReference type="InterPro" id="IPR015867">
    <property type="entry name" value="N-reg_PII/ATP_PRibTrfase_C"/>
</dbReference>
<protein>
    <submittedName>
        <fullName evidence="8">Uncharacterized membrane-anchored protein YitT (DUF2179 family)</fullName>
    </submittedName>
</protein>
<dbReference type="Proteomes" id="UP000294743">
    <property type="component" value="Unassembled WGS sequence"/>
</dbReference>
<feature type="transmembrane region" description="Helical" evidence="6">
    <location>
        <begin position="108"/>
        <end position="138"/>
    </location>
</feature>